<dbReference type="AlphaFoldDB" id="A0A4Z0P0V1"/>
<dbReference type="Proteomes" id="UP000298337">
    <property type="component" value="Unassembled WGS sequence"/>
</dbReference>
<protein>
    <submittedName>
        <fullName evidence="2">Glyoxalase/bleomycin resistance/extradiol dioxygenase family protein</fullName>
    </submittedName>
</protein>
<dbReference type="GO" id="GO:0051213">
    <property type="term" value="F:dioxygenase activity"/>
    <property type="evidence" value="ECO:0007669"/>
    <property type="project" value="UniProtKB-KW"/>
</dbReference>
<dbReference type="OrthoDB" id="9798430at2"/>
<proteinExistence type="predicted"/>
<dbReference type="Pfam" id="PF22677">
    <property type="entry name" value="Ble-like_N"/>
    <property type="match status" value="1"/>
</dbReference>
<gene>
    <name evidence="2" type="ORF">EU556_21630</name>
</gene>
<comment type="caution">
    <text evidence="2">The sequence shown here is derived from an EMBL/GenBank/DDBJ whole genome shotgun (WGS) entry which is preliminary data.</text>
</comment>
<dbReference type="PANTHER" id="PTHR36503">
    <property type="entry name" value="BLR2520 PROTEIN"/>
    <property type="match status" value="1"/>
</dbReference>
<dbReference type="EMBL" id="SRLA01000005">
    <property type="protein sequence ID" value="TGE04785.1"/>
    <property type="molecule type" value="Genomic_DNA"/>
</dbReference>
<dbReference type="InterPro" id="IPR029068">
    <property type="entry name" value="Glyas_Bleomycin-R_OHBP_Dase"/>
</dbReference>
<keyword evidence="2" id="KW-0560">Oxidoreductase</keyword>
<dbReference type="PANTHER" id="PTHR36503:SF2">
    <property type="entry name" value="BLR2408 PROTEIN"/>
    <property type="match status" value="1"/>
</dbReference>
<keyword evidence="3" id="KW-1185">Reference proteome</keyword>
<accession>A0A4Z0P0V1</accession>
<evidence type="ECO:0000313" key="2">
    <source>
        <dbReference type="EMBL" id="TGE04785.1"/>
    </source>
</evidence>
<dbReference type="InterPro" id="IPR053863">
    <property type="entry name" value="Glyoxy/Ble-like_N"/>
</dbReference>
<name>A0A4Z0P0V1_9BACT</name>
<keyword evidence="2" id="KW-0223">Dioxygenase</keyword>
<sequence>MATSIFIDLPVKELSASVAFFNQLGFQFNAQMTDERGTCMIISETIYVMLLVEPFFQTFTSKPLVNAHQANEAILCLSVDSRTEVDRIADAALAAGGTSVPQQPQNEAEFMYDRNFQDLDGHLWNILYMDPAFAEQPASVEAAAQ</sequence>
<reference evidence="2 3" key="1">
    <citation type="submission" date="2019-04" db="EMBL/GenBank/DDBJ databases">
        <authorList>
            <person name="Feng G."/>
            <person name="Zhang J."/>
            <person name="Zhu H."/>
        </authorList>
    </citation>
    <scope>NUCLEOTIDE SEQUENCE [LARGE SCALE GENOMIC DNA]</scope>
    <source>
        <strain evidence="2 3">92R-1</strain>
    </source>
</reference>
<evidence type="ECO:0000313" key="3">
    <source>
        <dbReference type="Proteomes" id="UP000298337"/>
    </source>
</evidence>
<organism evidence="2 3">
    <name type="scientific">Hymenobacter fodinae</name>
    <dbReference type="NCBI Taxonomy" id="2510796"/>
    <lineage>
        <taxon>Bacteria</taxon>
        <taxon>Pseudomonadati</taxon>
        <taxon>Bacteroidota</taxon>
        <taxon>Cytophagia</taxon>
        <taxon>Cytophagales</taxon>
        <taxon>Hymenobacteraceae</taxon>
        <taxon>Hymenobacter</taxon>
    </lineage>
</organism>
<dbReference type="Gene3D" id="3.10.180.10">
    <property type="entry name" value="2,3-Dihydroxybiphenyl 1,2-Dioxygenase, domain 1"/>
    <property type="match status" value="1"/>
</dbReference>
<dbReference type="SUPFAM" id="SSF54593">
    <property type="entry name" value="Glyoxalase/Bleomycin resistance protein/Dihydroxybiphenyl dioxygenase"/>
    <property type="match status" value="1"/>
</dbReference>
<feature type="domain" description="Glyoxalase/Bleomycin resistance-like N-terminal" evidence="1">
    <location>
        <begin position="4"/>
        <end position="41"/>
    </location>
</feature>
<evidence type="ECO:0000259" key="1">
    <source>
        <dbReference type="Pfam" id="PF22677"/>
    </source>
</evidence>
<dbReference type="RefSeq" id="WP_135436246.1">
    <property type="nucleotide sequence ID" value="NZ_SRLA01000005.1"/>
</dbReference>